<dbReference type="InterPro" id="IPR006634">
    <property type="entry name" value="TLC-dom"/>
</dbReference>
<feature type="transmembrane region" description="Helical" evidence="6">
    <location>
        <begin position="51"/>
        <end position="70"/>
    </location>
</feature>
<gene>
    <name evidence="8" type="primary">TMEM56</name>
    <name evidence="8" type="ORF">BLAG_LOCUS9080</name>
</gene>
<evidence type="ECO:0000256" key="6">
    <source>
        <dbReference type="SAM" id="Phobius"/>
    </source>
</evidence>
<dbReference type="SMART" id="SM00724">
    <property type="entry name" value="TLC"/>
    <property type="match status" value="1"/>
</dbReference>
<sequence length="264" mass="30199">MNENVSIFLAGSASFVLTLSVFAAAPRILSRLSKQYGLLEPDKRIVIDTDFKSGVINIIIGSVGVYVFVYNHELYPRRLRHNCLPLRHGVAGYLGYTIADVFLILRHEPLFSPLYLVHHFVGTLCGLAGTIYTSVPWIMSTFLFYEASTPFANLRVVLAKCGWKNTRLYTVNALLLMTVFFLCRVAIIPVYWRTVYLLYTDGSFPQIDGFVYYLMLYGRVVFDILNVYWFSLMLKAFCIIVCPKRDSRLLTTSDQTSIEQSKKY</sequence>
<keyword evidence="2 5" id="KW-0812">Transmembrane</keyword>
<proteinExistence type="predicted"/>
<feature type="transmembrane region" description="Helical" evidence="6">
    <location>
        <begin position="212"/>
        <end position="242"/>
    </location>
</feature>
<protein>
    <submittedName>
        <fullName evidence="8">TMEM56 protein</fullName>
    </submittedName>
</protein>
<evidence type="ECO:0000256" key="1">
    <source>
        <dbReference type="ARBA" id="ARBA00004141"/>
    </source>
</evidence>
<dbReference type="AlphaFoldDB" id="A0A8J9Z591"/>
<keyword evidence="4 5" id="KW-0472">Membrane</keyword>
<organism evidence="8 9">
    <name type="scientific">Branchiostoma lanceolatum</name>
    <name type="common">Common lancelet</name>
    <name type="synonym">Amphioxus lanceolatum</name>
    <dbReference type="NCBI Taxonomy" id="7740"/>
    <lineage>
        <taxon>Eukaryota</taxon>
        <taxon>Metazoa</taxon>
        <taxon>Chordata</taxon>
        <taxon>Cephalochordata</taxon>
        <taxon>Leptocardii</taxon>
        <taxon>Amphioxiformes</taxon>
        <taxon>Branchiostomatidae</taxon>
        <taxon>Branchiostoma</taxon>
    </lineage>
</organism>
<dbReference type="GO" id="GO:0016020">
    <property type="term" value="C:membrane"/>
    <property type="evidence" value="ECO:0007669"/>
    <property type="project" value="UniProtKB-SubCell"/>
</dbReference>
<name>A0A8J9Z591_BRALA</name>
<accession>A0A8J9Z591</accession>
<dbReference type="InterPro" id="IPR050846">
    <property type="entry name" value="TLCD"/>
</dbReference>
<keyword evidence="3 6" id="KW-1133">Transmembrane helix</keyword>
<dbReference type="PROSITE" id="PS50922">
    <property type="entry name" value="TLC"/>
    <property type="match status" value="1"/>
</dbReference>
<evidence type="ECO:0000256" key="5">
    <source>
        <dbReference type="PROSITE-ProRule" id="PRU00205"/>
    </source>
</evidence>
<evidence type="ECO:0000313" key="8">
    <source>
        <dbReference type="EMBL" id="CAH1247400.1"/>
    </source>
</evidence>
<feature type="transmembrane region" description="Helical" evidence="6">
    <location>
        <begin position="6"/>
        <end position="30"/>
    </location>
</feature>
<dbReference type="GO" id="GO:0055088">
    <property type="term" value="P:lipid homeostasis"/>
    <property type="evidence" value="ECO:0007669"/>
    <property type="project" value="TreeGrafter"/>
</dbReference>
<feature type="domain" description="TLC" evidence="7">
    <location>
        <begin position="42"/>
        <end position="242"/>
    </location>
</feature>
<feature type="transmembrane region" description="Helical" evidence="6">
    <location>
        <begin position="114"/>
        <end position="132"/>
    </location>
</feature>
<comment type="subcellular location">
    <subcellularLocation>
        <location evidence="1">Membrane</location>
        <topology evidence="1">Multi-pass membrane protein</topology>
    </subcellularLocation>
</comment>
<evidence type="ECO:0000313" key="9">
    <source>
        <dbReference type="Proteomes" id="UP000838412"/>
    </source>
</evidence>
<dbReference type="PANTHER" id="PTHR13439">
    <property type="entry name" value="CT120 PROTEIN"/>
    <property type="match status" value="1"/>
</dbReference>
<dbReference type="GO" id="GO:0005783">
    <property type="term" value="C:endoplasmic reticulum"/>
    <property type="evidence" value="ECO:0007669"/>
    <property type="project" value="TreeGrafter"/>
</dbReference>
<evidence type="ECO:0000256" key="4">
    <source>
        <dbReference type="ARBA" id="ARBA00023136"/>
    </source>
</evidence>
<dbReference type="OrthoDB" id="10266980at2759"/>
<dbReference type="PANTHER" id="PTHR13439:SF0">
    <property type="entry name" value="TOPOISOMERASE I DAMAGE AFFECTED PROTEIN 4"/>
    <property type="match status" value="1"/>
</dbReference>
<reference evidence="8" key="1">
    <citation type="submission" date="2022-01" db="EMBL/GenBank/DDBJ databases">
        <authorList>
            <person name="Braso-Vives M."/>
        </authorList>
    </citation>
    <scope>NUCLEOTIDE SEQUENCE</scope>
</reference>
<evidence type="ECO:0000256" key="2">
    <source>
        <dbReference type="ARBA" id="ARBA00022692"/>
    </source>
</evidence>
<feature type="transmembrane region" description="Helical" evidence="6">
    <location>
        <begin position="170"/>
        <end position="192"/>
    </location>
</feature>
<dbReference type="Pfam" id="PF03798">
    <property type="entry name" value="TRAM_LAG1_CLN8"/>
    <property type="match status" value="1"/>
</dbReference>
<dbReference type="EMBL" id="OV696701">
    <property type="protein sequence ID" value="CAH1247400.1"/>
    <property type="molecule type" value="Genomic_DNA"/>
</dbReference>
<keyword evidence="9" id="KW-1185">Reference proteome</keyword>
<evidence type="ECO:0000256" key="3">
    <source>
        <dbReference type="ARBA" id="ARBA00022989"/>
    </source>
</evidence>
<dbReference type="Proteomes" id="UP000838412">
    <property type="component" value="Chromosome 16"/>
</dbReference>
<evidence type="ECO:0000259" key="7">
    <source>
        <dbReference type="PROSITE" id="PS50922"/>
    </source>
</evidence>
<feature type="transmembrane region" description="Helical" evidence="6">
    <location>
        <begin position="90"/>
        <end position="107"/>
    </location>
</feature>